<organism evidence="1 2">
    <name type="scientific">Corynebacterium flavescens</name>
    <dbReference type="NCBI Taxonomy" id="28028"/>
    <lineage>
        <taxon>Bacteria</taxon>
        <taxon>Bacillati</taxon>
        <taxon>Actinomycetota</taxon>
        <taxon>Actinomycetes</taxon>
        <taxon>Mycobacteriales</taxon>
        <taxon>Corynebacteriaceae</taxon>
        <taxon>Corynebacterium</taxon>
    </lineage>
</organism>
<protein>
    <submittedName>
        <fullName evidence="1">Uncharacterized protein</fullName>
    </submittedName>
</protein>
<evidence type="ECO:0000313" key="2">
    <source>
        <dbReference type="Proteomes" id="UP000315353"/>
    </source>
</evidence>
<sequence length="75" mass="8406">MPRLDGGNQTLIPLGAIRTHLYYLGRDTAILSPVDPGAALIGDDFGYSVASFLRVHDGLQERTRPRNKDDDRQRR</sequence>
<dbReference type="Proteomes" id="UP000315353">
    <property type="component" value="Unassembled WGS sequence"/>
</dbReference>
<dbReference type="EMBL" id="BJNB01000014">
    <property type="protein sequence ID" value="GEB97662.1"/>
    <property type="molecule type" value="Genomic_DNA"/>
</dbReference>
<reference evidence="1 2" key="1">
    <citation type="submission" date="2019-06" db="EMBL/GenBank/DDBJ databases">
        <title>Whole genome shotgun sequence of Corynebacterium flavescens NBRC 14136.</title>
        <authorList>
            <person name="Hosoyama A."/>
            <person name="Uohara A."/>
            <person name="Ohji S."/>
            <person name="Ichikawa N."/>
        </authorList>
    </citation>
    <scope>NUCLEOTIDE SEQUENCE [LARGE SCALE GENOMIC DNA]</scope>
    <source>
        <strain evidence="1 2">NBRC 14136</strain>
    </source>
</reference>
<gene>
    <name evidence="1" type="ORF">CFL01nite_11570</name>
</gene>
<dbReference type="AlphaFoldDB" id="A0AB73B871"/>
<name>A0AB73B871_CORFL</name>
<proteinExistence type="predicted"/>
<accession>A0AB73B871</accession>
<comment type="caution">
    <text evidence="1">The sequence shown here is derived from an EMBL/GenBank/DDBJ whole genome shotgun (WGS) entry which is preliminary data.</text>
</comment>
<evidence type="ECO:0000313" key="1">
    <source>
        <dbReference type="EMBL" id="GEB97662.1"/>
    </source>
</evidence>